<dbReference type="Gene3D" id="3.30.70.270">
    <property type="match status" value="1"/>
</dbReference>
<evidence type="ECO:0000256" key="2">
    <source>
        <dbReference type="ARBA" id="ARBA00012528"/>
    </source>
</evidence>
<keyword evidence="4" id="KW-0175">Coiled coil</keyword>
<dbReference type="InterPro" id="IPR011110">
    <property type="entry name" value="Reg_prop"/>
</dbReference>
<dbReference type="Pfam" id="PF00990">
    <property type="entry name" value="GGDEF"/>
    <property type="match status" value="1"/>
</dbReference>
<dbReference type="SMART" id="SM00267">
    <property type="entry name" value="GGDEF"/>
    <property type="match status" value="1"/>
</dbReference>
<reference evidence="8 9" key="1">
    <citation type="submission" date="2016-09" db="EMBL/GenBank/DDBJ databases">
        <title>Alteromonas lipolytica, a new species isolated from sea water.</title>
        <authorList>
            <person name="Wu Y.-H."/>
            <person name="Cheng H."/>
            <person name="Xu X.-W."/>
        </authorList>
    </citation>
    <scope>NUCLEOTIDE SEQUENCE [LARGE SCALE GENOMIC DNA]</scope>
    <source>
        <strain evidence="8 9">JW12</strain>
    </source>
</reference>
<evidence type="ECO:0000313" key="8">
    <source>
        <dbReference type="EMBL" id="OFI34816.1"/>
    </source>
</evidence>
<dbReference type="OrthoDB" id="9772100at2"/>
<feature type="transmembrane region" description="Helical" evidence="5">
    <location>
        <begin position="768"/>
        <end position="790"/>
    </location>
</feature>
<dbReference type="InterPro" id="IPR029787">
    <property type="entry name" value="Nucleotide_cyclase"/>
</dbReference>
<dbReference type="InterPro" id="IPR013783">
    <property type="entry name" value="Ig-like_fold"/>
</dbReference>
<keyword evidence="5" id="KW-0812">Transmembrane</keyword>
<feature type="coiled-coil region" evidence="4">
    <location>
        <begin position="802"/>
        <end position="836"/>
    </location>
</feature>
<evidence type="ECO:0000313" key="9">
    <source>
        <dbReference type="Proteomes" id="UP000176037"/>
    </source>
</evidence>
<dbReference type="AlphaFoldDB" id="A0A1E8FGE8"/>
<evidence type="ECO:0000256" key="3">
    <source>
        <dbReference type="ARBA" id="ARBA00034247"/>
    </source>
</evidence>
<evidence type="ECO:0000256" key="6">
    <source>
        <dbReference type="SAM" id="SignalP"/>
    </source>
</evidence>
<evidence type="ECO:0000256" key="1">
    <source>
        <dbReference type="ARBA" id="ARBA00001946"/>
    </source>
</evidence>
<comment type="caution">
    <text evidence="8">The sequence shown here is derived from an EMBL/GenBank/DDBJ whole genome shotgun (WGS) entry which is preliminary data.</text>
</comment>
<dbReference type="Pfam" id="PF07494">
    <property type="entry name" value="Reg_prop"/>
    <property type="match status" value="1"/>
</dbReference>
<dbReference type="Proteomes" id="UP000176037">
    <property type="component" value="Unassembled WGS sequence"/>
</dbReference>
<dbReference type="InterPro" id="IPR015943">
    <property type="entry name" value="WD40/YVTN_repeat-like_dom_sf"/>
</dbReference>
<keyword evidence="6" id="KW-0732">Signal</keyword>
<dbReference type="InterPro" id="IPR011123">
    <property type="entry name" value="Y_Y_Y"/>
</dbReference>
<dbReference type="PROSITE" id="PS50887">
    <property type="entry name" value="GGDEF"/>
    <property type="match status" value="1"/>
</dbReference>
<dbReference type="SUPFAM" id="SSF50998">
    <property type="entry name" value="Quinoprotein alcohol dehydrogenase-like"/>
    <property type="match status" value="1"/>
</dbReference>
<evidence type="ECO:0000259" key="7">
    <source>
        <dbReference type="PROSITE" id="PS50887"/>
    </source>
</evidence>
<feature type="domain" description="GGDEF" evidence="7">
    <location>
        <begin position="877"/>
        <end position="1016"/>
    </location>
</feature>
<dbReference type="NCBIfam" id="TIGR00254">
    <property type="entry name" value="GGDEF"/>
    <property type="match status" value="1"/>
</dbReference>
<dbReference type="InterPro" id="IPR011047">
    <property type="entry name" value="Quinoprotein_ADH-like_sf"/>
</dbReference>
<dbReference type="CDD" id="cd01949">
    <property type="entry name" value="GGDEF"/>
    <property type="match status" value="1"/>
</dbReference>
<comment type="cofactor">
    <cofactor evidence="1">
        <name>Mg(2+)</name>
        <dbReference type="ChEBI" id="CHEBI:18420"/>
    </cofactor>
</comment>
<dbReference type="PANTHER" id="PTHR45138:SF9">
    <property type="entry name" value="DIGUANYLATE CYCLASE DGCM-RELATED"/>
    <property type="match status" value="1"/>
</dbReference>
<dbReference type="STRING" id="1856405.BFC17_14675"/>
<keyword evidence="9" id="KW-1185">Reference proteome</keyword>
<dbReference type="Gene3D" id="2.60.40.10">
    <property type="entry name" value="Immunoglobulins"/>
    <property type="match status" value="1"/>
</dbReference>
<dbReference type="EC" id="2.7.7.65" evidence="2"/>
<feature type="chain" id="PRO_5009214165" description="diguanylate cyclase" evidence="6">
    <location>
        <begin position="23"/>
        <end position="1046"/>
    </location>
</feature>
<name>A0A1E8FGE8_9ALTE</name>
<evidence type="ECO:0000256" key="5">
    <source>
        <dbReference type="SAM" id="Phobius"/>
    </source>
</evidence>
<feature type="signal peptide" evidence="6">
    <location>
        <begin position="1"/>
        <end position="22"/>
    </location>
</feature>
<evidence type="ECO:0000256" key="4">
    <source>
        <dbReference type="SAM" id="Coils"/>
    </source>
</evidence>
<keyword evidence="5" id="KW-0472">Membrane</keyword>
<dbReference type="PANTHER" id="PTHR45138">
    <property type="entry name" value="REGULATORY COMPONENTS OF SENSORY TRANSDUCTION SYSTEM"/>
    <property type="match status" value="1"/>
</dbReference>
<dbReference type="Gene3D" id="2.130.10.10">
    <property type="entry name" value="YVTN repeat-like/Quinoprotein amine dehydrogenase"/>
    <property type="match status" value="4"/>
</dbReference>
<dbReference type="SUPFAM" id="SSF63829">
    <property type="entry name" value="Calcium-dependent phosphotriesterase"/>
    <property type="match status" value="2"/>
</dbReference>
<protein>
    <recommendedName>
        <fullName evidence="2">diguanylate cyclase</fullName>
        <ecNumber evidence="2">2.7.7.65</ecNumber>
    </recommendedName>
</protein>
<organism evidence="8 9">
    <name type="scientific">Alteromonas lipolytica</name>
    <dbReference type="NCBI Taxonomy" id="1856405"/>
    <lineage>
        <taxon>Bacteria</taxon>
        <taxon>Pseudomonadati</taxon>
        <taxon>Pseudomonadota</taxon>
        <taxon>Gammaproteobacteria</taxon>
        <taxon>Alteromonadales</taxon>
        <taxon>Alteromonadaceae</taxon>
        <taxon>Alteromonas/Salinimonas group</taxon>
        <taxon>Alteromonas</taxon>
    </lineage>
</organism>
<keyword evidence="5" id="KW-1133">Transmembrane helix</keyword>
<gene>
    <name evidence="8" type="ORF">BFC17_14675</name>
</gene>
<dbReference type="GO" id="GO:0052621">
    <property type="term" value="F:diguanylate cyclase activity"/>
    <property type="evidence" value="ECO:0007669"/>
    <property type="project" value="UniProtKB-EC"/>
</dbReference>
<dbReference type="InterPro" id="IPR000160">
    <property type="entry name" value="GGDEF_dom"/>
</dbReference>
<dbReference type="InterPro" id="IPR050469">
    <property type="entry name" value="Diguanylate_Cyclase"/>
</dbReference>
<dbReference type="FunFam" id="3.30.70.270:FF:000001">
    <property type="entry name" value="Diguanylate cyclase domain protein"/>
    <property type="match status" value="1"/>
</dbReference>
<dbReference type="EMBL" id="MJIC01000010">
    <property type="protein sequence ID" value="OFI34816.1"/>
    <property type="molecule type" value="Genomic_DNA"/>
</dbReference>
<accession>A0A1E8FGE8</accession>
<dbReference type="SUPFAM" id="SSF55073">
    <property type="entry name" value="Nucleotide cyclase"/>
    <property type="match status" value="1"/>
</dbReference>
<dbReference type="InterPro" id="IPR043128">
    <property type="entry name" value="Rev_trsase/Diguanyl_cyclase"/>
</dbReference>
<comment type="catalytic activity">
    <reaction evidence="3">
        <text>2 GTP = 3',3'-c-di-GMP + 2 diphosphate</text>
        <dbReference type="Rhea" id="RHEA:24898"/>
        <dbReference type="ChEBI" id="CHEBI:33019"/>
        <dbReference type="ChEBI" id="CHEBI:37565"/>
        <dbReference type="ChEBI" id="CHEBI:58805"/>
        <dbReference type="EC" id="2.7.7.65"/>
    </reaction>
</comment>
<sequence length="1046" mass="114502">MLTKLILTVLCNCLLMSGLLLMASTHAHGSEWRQLSQPAFYSPLDASAPVKGEISSMVQDQQGFMWLFAGNGLWRWDSKSLVKAQLLIPSSFNGPVTVYNGFTDTNGTVWACTSHGLFKQTPGTVKFHVEAPSLINGLSLIRGTAVELQDTEVLLLASDKALYQYTPATNRFITIEMPDPRRIHALFSDSQKNLWVGTSQGLYTSQLNQGETAALSLLTLFPQKARVSAITSTTSGQLIVGTAADGLFIQQVDGTFAKENLPDNATPWLYSIAEIRPDVLLLGTFGEGLIELDLASHQQRQFLHNRLLPAGVADNNIWSVYAGTDSLVWVGSGDSLQVYRAGSNAPQHIFADVNQPGGLSHRKVKALAIIGNTLAVAAGDQGVEMLSASQGVISRLWPNSGDPVETLFVDKNNQLLAAANFATVAISPDSQQVTPLSIGGRSQRLFSTAFAESERALWVGGTDGLWQQQKPLPGIANLEDGKPVVQQAIASLLADSNTLWIGTWQGLMQGKLTHGLLRSDTISDVNHPGLSKQFIADLFKDSLGKLWVATSGNGLFIYEPQQANWTHLATKQGLPGNQVSAFAGESNNHVWLATTGGIAAVNPRTMQVKVVAGAIDAINAPYGRGAATVTAQNEVVFGGANGLTVLSPSLVNAPSRTLKIVLTDLTVTDSNNNRLTPATNGEAIRIAPLPKRIAFEFIALDYWDPAHLSYRYRLAGLDDSWTYLDSNHRTVTLLEPAPGIYQLEVQYAENGFDWQPLGLKQTFEVAPAWFQTLFARTGAIALLFIAIVLLHRLGLRHYRYRQAQLEAKIEARTAQLRAANQKLSQQAAELEKASLTDALTGLYNRRFLSQNIQRDLSIVHRYYNGCERTHTIPDYHADVLFFVIDLDHFKRINDTYGHNTGDKVLIETKQRLSGIFRDTDYVIRWGGEEFLAVVQATSRQEGQLIAERIVKAVNSKPYSVNTDTSIDVTCSVGFAAYPLSQRYFSEVDWQSTVGIADAALYAAKRNNRNTWTGVISINENVSETTLELIQQQPSRVFDHATVLVGR</sequence>
<dbReference type="Pfam" id="PF07495">
    <property type="entry name" value="Y_Y_Y"/>
    <property type="match status" value="1"/>
</dbReference>
<proteinExistence type="predicted"/>